<feature type="domain" description="SH3" evidence="16">
    <location>
        <begin position="75"/>
        <end position="139"/>
    </location>
</feature>
<dbReference type="PROSITE" id="PS50002">
    <property type="entry name" value="SH3"/>
    <property type="match status" value="1"/>
</dbReference>
<name>A0A8W8LFJ1_MAGGI</name>
<dbReference type="SUPFAM" id="SSF55550">
    <property type="entry name" value="SH2 domain"/>
    <property type="match status" value="1"/>
</dbReference>
<dbReference type="Gene3D" id="3.30.505.10">
    <property type="entry name" value="SH2 domain"/>
    <property type="match status" value="1"/>
</dbReference>
<evidence type="ECO:0000256" key="4">
    <source>
        <dbReference type="ARBA" id="ARBA00022707"/>
    </source>
</evidence>
<dbReference type="PROSITE" id="PS00107">
    <property type="entry name" value="PROTEIN_KINASE_ATP"/>
    <property type="match status" value="1"/>
</dbReference>
<feature type="domain" description="SH2" evidence="15">
    <location>
        <begin position="145"/>
        <end position="243"/>
    </location>
</feature>
<evidence type="ECO:0000256" key="13">
    <source>
        <dbReference type="PROSITE-ProRule" id="PRU10141"/>
    </source>
</evidence>
<keyword evidence="11" id="KW-0727">SH2 domain</keyword>
<dbReference type="PROSITE" id="PS50001">
    <property type="entry name" value="SH2"/>
    <property type="match status" value="1"/>
</dbReference>
<evidence type="ECO:0000313" key="18">
    <source>
        <dbReference type="EnsemblMetazoa" id="G2800.1:cds"/>
    </source>
</evidence>
<keyword evidence="6 14" id="KW-0418">Kinase</keyword>
<dbReference type="EC" id="2.7.10.2" evidence="14"/>
<dbReference type="InterPro" id="IPR000719">
    <property type="entry name" value="Prot_kinase_dom"/>
</dbReference>
<evidence type="ECO:0000256" key="6">
    <source>
        <dbReference type="ARBA" id="ARBA00022777"/>
    </source>
</evidence>
<evidence type="ECO:0000259" key="15">
    <source>
        <dbReference type="PROSITE" id="PS50001"/>
    </source>
</evidence>
<keyword evidence="8 14" id="KW-0829">Tyrosine-protein kinase</keyword>
<keyword evidence="5 13" id="KW-0547">Nucleotide-binding</keyword>
<dbReference type="FunFam" id="3.30.200.20:FF:000036">
    <property type="entry name" value="Tyrosine-protein kinase"/>
    <property type="match status" value="1"/>
</dbReference>
<keyword evidence="2" id="KW-0597">Phosphoprotein</keyword>
<evidence type="ECO:0000256" key="12">
    <source>
        <dbReference type="PROSITE-ProRule" id="PRU00192"/>
    </source>
</evidence>
<evidence type="ECO:0000256" key="3">
    <source>
        <dbReference type="ARBA" id="ARBA00022679"/>
    </source>
</evidence>
<dbReference type="InterPro" id="IPR011009">
    <property type="entry name" value="Kinase-like_dom_sf"/>
</dbReference>
<proteinExistence type="inferred from homology"/>
<dbReference type="InterPro" id="IPR020635">
    <property type="entry name" value="Tyr_kinase_cat_dom"/>
</dbReference>
<dbReference type="InterPro" id="IPR050198">
    <property type="entry name" value="Non-receptor_tyrosine_kinases"/>
</dbReference>
<keyword evidence="3 14" id="KW-0808">Transferase</keyword>
<evidence type="ECO:0000259" key="17">
    <source>
        <dbReference type="PROSITE" id="PS50011"/>
    </source>
</evidence>
<evidence type="ECO:0000259" key="16">
    <source>
        <dbReference type="PROSITE" id="PS50002"/>
    </source>
</evidence>
<dbReference type="InterPro" id="IPR017441">
    <property type="entry name" value="Protein_kinase_ATP_BS"/>
</dbReference>
<dbReference type="PROSITE" id="PS50011">
    <property type="entry name" value="PROTEIN_KINASE_DOM"/>
    <property type="match status" value="1"/>
</dbReference>
<feature type="binding site" evidence="13">
    <location>
        <position position="292"/>
    </location>
    <ligand>
        <name>ATP</name>
        <dbReference type="ChEBI" id="CHEBI:30616"/>
    </ligand>
</feature>
<dbReference type="FunFam" id="1.10.510.10:FF:000399">
    <property type="entry name" value="Tyrosine-protein kinase"/>
    <property type="match status" value="1"/>
</dbReference>
<dbReference type="Pfam" id="PF00018">
    <property type="entry name" value="SH3_1"/>
    <property type="match status" value="1"/>
</dbReference>
<dbReference type="AlphaFoldDB" id="A0A8W8LFJ1"/>
<dbReference type="InterPro" id="IPR036028">
    <property type="entry name" value="SH3-like_dom_sf"/>
</dbReference>
<evidence type="ECO:0000256" key="2">
    <source>
        <dbReference type="ARBA" id="ARBA00022553"/>
    </source>
</evidence>
<dbReference type="SMART" id="SM00219">
    <property type="entry name" value="TyrKc"/>
    <property type="match status" value="1"/>
</dbReference>
<evidence type="ECO:0000256" key="5">
    <source>
        <dbReference type="ARBA" id="ARBA00022741"/>
    </source>
</evidence>
<dbReference type="GO" id="GO:0004715">
    <property type="term" value="F:non-membrane spanning protein tyrosine kinase activity"/>
    <property type="evidence" value="ECO:0007669"/>
    <property type="project" value="UniProtKB-EC"/>
</dbReference>
<dbReference type="InterPro" id="IPR001452">
    <property type="entry name" value="SH3_domain"/>
</dbReference>
<evidence type="ECO:0000256" key="8">
    <source>
        <dbReference type="ARBA" id="ARBA00023137"/>
    </source>
</evidence>
<dbReference type="SUPFAM" id="SSF50044">
    <property type="entry name" value="SH3-domain"/>
    <property type="match status" value="1"/>
</dbReference>
<dbReference type="InterPro" id="IPR000980">
    <property type="entry name" value="SH2"/>
</dbReference>
<keyword evidence="4" id="KW-0519">Myristate</keyword>
<keyword evidence="1 12" id="KW-0728">SH3 domain</keyword>
<dbReference type="Pfam" id="PF00017">
    <property type="entry name" value="SH2"/>
    <property type="match status" value="1"/>
</dbReference>
<evidence type="ECO:0000313" key="19">
    <source>
        <dbReference type="Proteomes" id="UP000005408"/>
    </source>
</evidence>
<dbReference type="SMART" id="SM00326">
    <property type="entry name" value="SH3"/>
    <property type="match status" value="1"/>
</dbReference>
<dbReference type="CDD" id="cd09933">
    <property type="entry name" value="SH2_Src_family"/>
    <property type="match status" value="1"/>
</dbReference>
<dbReference type="PRINTS" id="PR00109">
    <property type="entry name" value="TYRKINASE"/>
</dbReference>
<dbReference type="EnsemblMetazoa" id="G2800.1">
    <property type="protein sequence ID" value="G2800.1:cds"/>
    <property type="gene ID" value="G2800"/>
</dbReference>
<reference evidence="18" key="1">
    <citation type="submission" date="2022-08" db="UniProtKB">
        <authorList>
            <consortium name="EnsemblMetazoa"/>
        </authorList>
    </citation>
    <scope>IDENTIFICATION</scope>
    <source>
        <strain evidence="18">05x7-T-G4-1.051#20</strain>
    </source>
</reference>
<dbReference type="Gene3D" id="2.30.30.40">
    <property type="entry name" value="SH3 Domains"/>
    <property type="match status" value="1"/>
</dbReference>
<dbReference type="PROSITE" id="PS00109">
    <property type="entry name" value="PROTEIN_KINASE_TYR"/>
    <property type="match status" value="1"/>
</dbReference>
<keyword evidence="7 13" id="KW-0067">ATP-binding</keyword>
<evidence type="ECO:0000256" key="11">
    <source>
        <dbReference type="PROSITE-ProRule" id="PRU00191"/>
    </source>
</evidence>
<dbReference type="CDD" id="cd11845">
    <property type="entry name" value="SH3_Src_like"/>
    <property type="match status" value="1"/>
</dbReference>
<sequence>MMHLCAGVARVEISILVNEEVNRVCVRKKQQSKRQLYCATSVLTEYMSTWDVVKPSSDGIDNPVKSDSEPNSAQGGKGTLRALYDYEARADGDLPFKKGDRLTLLDDSNPDWWFARKTTSGGDKDEGYVPSNYVATEDTLETYEWFVGKISRKESERQLLSPENALGSYLIRESETAPGNYVLCVRSFQEGKGDVVKHYKIKPLDDNKGFFITARRTLPSLQDLINHYTESADGLGQKLEKPCGKSKPVIALSKDAWEIDRESLELSKRLGAGQFGEVWRGKWNKTTDVAVKTLKPGTMSIEAFLLEATIMKKCKHDKLVRLYAVCTDKEPIYIVTELMSKGSLLDYLRGDEVDSLKFTQLVDIAAQVASGMGYLEENKLIHRDLAARNVLVGDNNLAKVADFGLARLIEDDEYTPKSGAKFPIKWTAPEAALYGRYTIKSDVWSYGILLVEIVTRGQTPYPGMMNKEVLEQVDRGYRMPKPAHCPDSMYEMMLKCWDKKAANRPTFEYLAQFFDDYFISTEPSYKDADDY</sequence>
<dbReference type="CDD" id="cd05034">
    <property type="entry name" value="PTKc_Src_like"/>
    <property type="match status" value="1"/>
</dbReference>
<evidence type="ECO:0000256" key="10">
    <source>
        <dbReference type="ARBA" id="ARBA00051245"/>
    </source>
</evidence>
<protein>
    <recommendedName>
        <fullName evidence="14">Tyrosine-protein kinase</fullName>
        <ecNumber evidence="14">2.7.10.2</ecNumber>
    </recommendedName>
</protein>
<dbReference type="Proteomes" id="UP000005408">
    <property type="component" value="Unassembled WGS sequence"/>
</dbReference>
<dbReference type="PANTHER" id="PTHR24418">
    <property type="entry name" value="TYROSINE-PROTEIN KINASE"/>
    <property type="match status" value="1"/>
</dbReference>
<dbReference type="SUPFAM" id="SSF56112">
    <property type="entry name" value="Protein kinase-like (PK-like)"/>
    <property type="match status" value="1"/>
</dbReference>
<dbReference type="Gene3D" id="1.10.510.10">
    <property type="entry name" value="Transferase(Phosphotransferase) domain 1"/>
    <property type="match status" value="1"/>
</dbReference>
<evidence type="ECO:0000256" key="9">
    <source>
        <dbReference type="ARBA" id="ARBA00023288"/>
    </source>
</evidence>
<feature type="domain" description="Protein kinase" evidence="17">
    <location>
        <begin position="264"/>
        <end position="518"/>
    </location>
</feature>
<accession>A0A8W8LFJ1</accession>
<dbReference type="Gene3D" id="3.30.200.20">
    <property type="entry name" value="Phosphorylase Kinase, domain 1"/>
    <property type="match status" value="1"/>
</dbReference>
<comment type="similarity">
    <text evidence="14">Belongs to the protein kinase superfamily. Tyr protein kinase family.</text>
</comment>
<keyword evidence="9" id="KW-0449">Lipoprotein</keyword>
<dbReference type="InterPro" id="IPR001245">
    <property type="entry name" value="Ser-Thr/Tyr_kinase_cat_dom"/>
</dbReference>
<dbReference type="InterPro" id="IPR036860">
    <property type="entry name" value="SH2_dom_sf"/>
</dbReference>
<evidence type="ECO:0000256" key="7">
    <source>
        <dbReference type="ARBA" id="ARBA00022840"/>
    </source>
</evidence>
<organism evidence="18 19">
    <name type="scientific">Magallana gigas</name>
    <name type="common">Pacific oyster</name>
    <name type="synonym">Crassostrea gigas</name>
    <dbReference type="NCBI Taxonomy" id="29159"/>
    <lineage>
        <taxon>Eukaryota</taxon>
        <taxon>Metazoa</taxon>
        <taxon>Spiralia</taxon>
        <taxon>Lophotrochozoa</taxon>
        <taxon>Mollusca</taxon>
        <taxon>Bivalvia</taxon>
        <taxon>Autobranchia</taxon>
        <taxon>Pteriomorphia</taxon>
        <taxon>Ostreida</taxon>
        <taxon>Ostreoidea</taxon>
        <taxon>Ostreidae</taxon>
        <taxon>Magallana</taxon>
    </lineage>
</organism>
<comment type="catalytic activity">
    <reaction evidence="10 14">
        <text>L-tyrosyl-[protein] + ATP = O-phospho-L-tyrosyl-[protein] + ADP + H(+)</text>
        <dbReference type="Rhea" id="RHEA:10596"/>
        <dbReference type="Rhea" id="RHEA-COMP:10136"/>
        <dbReference type="Rhea" id="RHEA-COMP:20101"/>
        <dbReference type="ChEBI" id="CHEBI:15378"/>
        <dbReference type="ChEBI" id="CHEBI:30616"/>
        <dbReference type="ChEBI" id="CHEBI:46858"/>
        <dbReference type="ChEBI" id="CHEBI:61978"/>
        <dbReference type="ChEBI" id="CHEBI:456216"/>
        <dbReference type="EC" id="2.7.10.2"/>
    </reaction>
</comment>
<dbReference type="PRINTS" id="PR00452">
    <property type="entry name" value="SH3DOMAIN"/>
</dbReference>
<dbReference type="Pfam" id="PF07714">
    <property type="entry name" value="PK_Tyr_Ser-Thr"/>
    <property type="match status" value="1"/>
</dbReference>
<dbReference type="PRINTS" id="PR00401">
    <property type="entry name" value="SH2DOMAIN"/>
</dbReference>
<evidence type="ECO:0000256" key="1">
    <source>
        <dbReference type="ARBA" id="ARBA00022443"/>
    </source>
</evidence>
<evidence type="ECO:0000256" key="14">
    <source>
        <dbReference type="RuleBase" id="RU362096"/>
    </source>
</evidence>
<dbReference type="GO" id="GO:0005524">
    <property type="term" value="F:ATP binding"/>
    <property type="evidence" value="ECO:0007669"/>
    <property type="project" value="UniProtKB-UniRule"/>
</dbReference>
<dbReference type="SMART" id="SM00252">
    <property type="entry name" value="SH2"/>
    <property type="match status" value="1"/>
</dbReference>
<dbReference type="InterPro" id="IPR008266">
    <property type="entry name" value="Tyr_kinase_AS"/>
</dbReference>
<keyword evidence="19" id="KW-1185">Reference proteome</keyword>